<keyword evidence="2" id="KW-1185">Reference proteome</keyword>
<gene>
    <name evidence="1" type="ORF">CMV30_13035</name>
</gene>
<dbReference type="EMBL" id="CP023344">
    <property type="protein sequence ID" value="ATC64816.1"/>
    <property type="molecule type" value="Genomic_DNA"/>
</dbReference>
<reference evidence="1 2" key="1">
    <citation type="submission" date="2017-09" db="EMBL/GenBank/DDBJ databases">
        <title>Complete genome sequence of Verrucomicrobial strain HZ-65, isolated from freshwater.</title>
        <authorList>
            <person name="Choi A."/>
        </authorList>
    </citation>
    <scope>NUCLEOTIDE SEQUENCE [LARGE SCALE GENOMIC DNA]</scope>
    <source>
        <strain evidence="1 2">HZ-65</strain>
    </source>
</reference>
<dbReference type="AlphaFoldDB" id="A0A290QEW9"/>
<evidence type="ECO:0000313" key="1">
    <source>
        <dbReference type="EMBL" id="ATC64816.1"/>
    </source>
</evidence>
<protein>
    <submittedName>
        <fullName evidence="1">Uncharacterized protein</fullName>
    </submittedName>
</protein>
<accession>A0A290QEW9</accession>
<dbReference type="KEGG" id="vbh:CMV30_13035"/>
<name>A0A290QEW9_9BACT</name>
<dbReference type="Proteomes" id="UP000217265">
    <property type="component" value="Chromosome"/>
</dbReference>
<proteinExistence type="predicted"/>
<evidence type="ECO:0000313" key="2">
    <source>
        <dbReference type="Proteomes" id="UP000217265"/>
    </source>
</evidence>
<sequence>MSDELRQHLKGCLVLVTSDGEHFHRTRIAEVTPSGRHVRLENDEPVPGGLERWRALDSIQVLEAFASPAASSVMHGIVHLKNPSTRHRPAVPFPPIGSAHNENSNILAFPIPASADNASVRAAISLTASTP</sequence>
<organism evidence="1 2">
    <name type="scientific">Nibricoccus aquaticus</name>
    <dbReference type="NCBI Taxonomy" id="2576891"/>
    <lineage>
        <taxon>Bacteria</taxon>
        <taxon>Pseudomonadati</taxon>
        <taxon>Verrucomicrobiota</taxon>
        <taxon>Opitutia</taxon>
        <taxon>Opitutales</taxon>
        <taxon>Opitutaceae</taxon>
        <taxon>Nibricoccus</taxon>
    </lineage>
</organism>